<organism evidence="1 2">
    <name type="scientific">Alteromonas oceani</name>
    <dbReference type="NCBI Taxonomy" id="2071609"/>
    <lineage>
        <taxon>Bacteria</taxon>
        <taxon>Pseudomonadati</taxon>
        <taxon>Pseudomonadota</taxon>
        <taxon>Gammaproteobacteria</taxon>
        <taxon>Alteromonadales</taxon>
        <taxon>Alteromonadaceae</taxon>
        <taxon>Alteromonas/Salinimonas group</taxon>
        <taxon>Alteromonas</taxon>
    </lineage>
</organism>
<name>A0ABV7K2S7_9ALTE</name>
<keyword evidence="2" id="KW-1185">Reference proteome</keyword>
<accession>A0ABV7K2S7</accession>
<dbReference type="Proteomes" id="UP001595477">
    <property type="component" value="Unassembled WGS sequence"/>
</dbReference>
<reference evidence="2" key="1">
    <citation type="journal article" date="2019" name="Int. J. Syst. Evol. Microbiol.">
        <title>The Global Catalogue of Microorganisms (GCM) 10K type strain sequencing project: providing services to taxonomists for standard genome sequencing and annotation.</title>
        <authorList>
            <consortium name="The Broad Institute Genomics Platform"/>
            <consortium name="The Broad Institute Genome Sequencing Center for Infectious Disease"/>
            <person name="Wu L."/>
            <person name="Ma J."/>
        </authorList>
    </citation>
    <scope>NUCLEOTIDE SEQUENCE [LARGE SCALE GENOMIC DNA]</scope>
    <source>
        <strain evidence="2">KCTC 52449</strain>
    </source>
</reference>
<gene>
    <name evidence="1" type="ORF">ACFOEW_15740</name>
</gene>
<proteinExistence type="predicted"/>
<dbReference type="EMBL" id="JBHRSX010000077">
    <property type="protein sequence ID" value="MFC3203264.1"/>
    <property type="molecule type" value="Genomic_DNA"/>
</dbReference>
<sequence length="77" mass="8610">MTEQEQKNTDFSSSESAQDILMPCFFIAALISMTDSTARISLSGNDSEKKEQLKKELKEVSVVSQNRAVSKPRKVQN</sequence>
<evidence type="ECO:0000313" key="2">
    <source>
        <dbReference type="Proteomes" id="UP001595477"/>
    </source>
</evidence>
<protein>
    <submittedName>
        <fullName evidence="1">Uncharacterized protein</fullName>
    </submittedName>
</protein>
<comment type="caution">
    <text evidence="1">The sequence shown here is derived from an EMBL/GenBank/DDBJ whole genome shotgun (WGS) entry which is preliminary data.</text>
</comment>
<dbReference type="RefSeq" id="WP_123323305.1">
    <property type="nucleotide sequence ID" value="NZ_JBHRSX010000077.1"/>
</dbReference>
<evidence type="ECO:0000313" key="1">
    <source>
        <dbReference type="EMBL" id="MFC3203264.1"/>
    </source>
</evidence>